<feature type="compositionally biased region" description="Polar residues" evidence="1">
    <location>
        <begin position="46"/>
        <end position="55"/>
    </location>
</feature>
<accession>A0A1R1XFY4</accession>
<evidence type="ECO:0000256" key="1">
    <source>
        <dbReference type="SAM" id="MobiDB-lite"/>
    </source>
</evidence>
<proteinExistence type="predicted"/>
<feature type="region of interest" description="Disordered" evidence="1">
    <location>
        <begin position="273"/>
        <end position="301"/>
    </location>
</feature>
<evidence type="ECO:0000256" key="2">
    <source>
        <dbReference type="SAM" id="Phobius"/>
    </source>
</evidence>
<reference evidence="4" key="1">
    <citation type="submission" date="2017-01" db="EMBL/GenBank/DDBJ databases">
        <authorList>
            <person name="Wang Y."/>
            <person name="White M."/>
            <person name="Kvist S."/>
            <person name="Moncalvo J.-M."/>
        </authorList>
    </citation>
    <scope>NUCLEOTIDE SEQUENCE [LARGE SCALE GENOMIC DNA]</scope>
    <source>
        <strain evidence="4">ID-206-W2</strain>
    </source>
</reference>
<feature type="compositionally biased region" description="Polar residues" evidence="1">
    <location>
        <begin position="280"/>
        <end position="293"/>
    </location>
</feature>
<gene>
    <name evidence="3" type="ORF">AYI69_g8957</name>
</gene>
<dbReference type="OrthoDB" id="5596763at2759"/>
<feature type="region of interest" description="Disordered" evidence="1">
    <location>
        <begin position="1"/>
        <end position="244"/>
    </location>
</feature>
<feature type="compositionally biased region" description="Pro residues" evidence="1">
    <location>
        <begin position="97"/>
        <end position="106"/>
    </location>
</feature>
<keyword evidence="2" id="KW-1133">Transmembrane helix</keyword>
<dbReference type="AlphaFoldDB" id="A0A1R1XFY4"/>
<feature type="compositionally biased region" description="Polar residues" evidence="1">
    <location>
        <begin position="207"/>
        <end position="223"/>
    </location>
</feature>
<comment type="caution">
    <text evidence="3">The sequence shown here is derived from an EMBL/GenBank/DDBJ whole genome shotgun (WGS) entry which is preliminary data.</text>
</comment>
<name>A0A1R1XFY4_9FUNG</name>
<keyword evidence="4" id="KW-1185">Reference proteome</keyword>
<evidence type="ECO:0000313" key="3">
    <source>
        <dbReference type="EMBL" id="OMJ13555.1"/>
    </source>
</evidence>
<feature type="non-terminal residue" evidence="3">
    <location>
        <position position="1"/>
    </location>
</feature>
<feature type="compositionally biased region" description="Pro residues" evidence="1">
    <location>
        <begin position="135"/>
        <end position="144"/>
    </location>
</feature>
<feature type="compositionally biased region" description="Pro residues" evidence="1">
    <location>
        <begin position="21"/>
        <end position="30"/>
    </location>
</feature>
<feature type="compositionally biased region" description="Pro residues" evidence="1">
    <location>
        <begin position="59"/>
        <end position="68"/>
    </location>
</feature>
<dbReference type="EMBL" id="LSSM01005033">
    <property type="protein sequence ID" value="OMJ13555.1"/>
    <property type="molecule type" value="Genomic_DNA"/>
</dbReference>
<evidence type="ECO:0000313" key="4">
    <source>
        <dbReference type="Proteomes" id="UP000187429"/>
    </source>
</evidence>
<dbReference type="PRINTS" id="PR01217">
    <property type="entry name" value="PRICHEXTENSN"/>
</dbReference>
<feature type="transmembrane region" description="Helical" evidence="2">
    <location>
        <begin position="485"/>
        <end position="507"/>
    </location>
</feature>
<keyword evidence="2" id="KW-0472">Membrane</keyword>
<dbReference type="Proteomes" id="UP000187429">
    <property type="component" value="Unassembled WGS sequence"/>
</dbReference>
<keyword evidence="2" id="KW-0812">Transmembrane</keyword>
<sequence>PSTEEPPQPTSDAQVATSEEPLPPPLPTPPASSGNPVEPSTEELPQPTSDAQVATSEEPLPPPIPTPPASSGNPVEPSAEEPPQPTSDAQVATSEEPLPPPLPTPPASSGNPVEPSTEELPQPTSDAQVATSEEPLPPPIPTPPASSDELVIPLTENQPPSPSLSVPATIASEDKALPSEIPPPSQTFVKPTSEIPVSEEPALSAPEIQQPSNIPSLPPSSGSLDMPITLQPIGSDSPPQTNAPPTLTVEMEIEDSQLPPTASQSFIHIPTSVDFGRLSDSPTPTASESQNNESSSRAPPVIPSISPPLINPNIQPCNTNCKSIVIRMNINYEKLIRGDENLLAAQLFDQLPKDISSSANIKTNRLMATSLSAQLDQTRSIRADLRKLYMKAGDVGEDNSVYVFMDLYPDSESRNQKNELSDTIRKISSVIKNPDSSLYKNSNWANFIDPSFFKDVSSVMDILTPALFPGDPTSIVSPFSGSNDFIYTLVGVFVFTVIYMVLVRLYINKHISKGVF</sequence>
<protein>
    <submittedName>
        <fullName evidence="3">Uncharacterized protein</fullName>
    </submittedName>
</protein>
<organism evidence="3 4">
    <name type="scientific">Smittium culicis</name>
    <dbReference type="NCBI Taxonomy" id="133412"/>
    <lineage>
        <taxon>Eukaryota</taxon>
        <taxon>Fungi</taxon>
        <taxon>Fungi incertae sedis</taxon>
        <taxon>Zoopagomycota</taxon>
        <taxon>Kickxellomycotina</taxon>
        <taxon>Harpellomycetes</taxon>
        <taxon>Harpellales</taxon>
        <taxon>Legeriomycetaceae</taxon>
        <taxon>Smittium</taxon>
    </lineage>
</organism>
<feature type="compositionally biased region" description="Polar residues" evidence="1">
    <location>
        <begin position="232"/>
        <end position="244"/>
    </location>
</feature>
<feature type="compositionally biased region" description="Polar residues" evidence="1">
    <location>
        <begin position="122"/>
        <end position="131"/>
    </location>
</feature>
<feature type="compositionally biased region" description="Polar residues" evidence="1">
    <location>
        <begin position="155"/>
        <end position="166"/>
    </location>
</feature>